<evidence type="ECO:0000313" key="1">
    <source>
        <dbReference type="EMBL" id="GEU42652.1"/>
    </source>
</evidence>
<comment type="caution">
    <text evidence="1">The sequence shown here is derived from an EMBL/GenBank/DDBJ whole genome shotgun (WGS) entry which is preliminary data.</text>
</comment>
<proteinExistence type="predicted"/>
<reference evidence="1" key="1">
    <citation type="journal article" date="2019" name="Sci. Rep.">
        <title>Draft genome of Tanacetum cinerariifolium, the natural source of mosquito coil.</title>
        <authorList>
            <person name="Yamashiro T."/>
            <person name="Shiraishi A."/>
            <person name="Satake H."/>
            <person name="Nakayama K."/>
        </authorList>
    </citation>
    <scope>NUCLEOTIDE SEQUENCE</scope>
</reference>
<protein>
    <submittedName>
        <fullName evidence="1">Uncharacterized protein</fullName>
    </submittedName>
</protein>
<accession>A0A6L2K1K7</accession>
<organism evidence="1">
    <name type="scientific">Tanacetum cinerariifolium</name>
    <name type="common">Dalmatian daisy</name>
    <name type="synonym">Chrysanthemum cinerariifolium</name>
    <dbReference type="NCBI Taxonomy" id="118510"/>
    <lineage>
        <taxon>Eukaryota</taxon>
        <taxon>Viridiplantae</taxon>
        <taxon>Streptophyta</taxon>
        <taxon>Embryophyta</taxon>
        <taxon>Tracheophyta</taxon>
        <taxon>Spermatophyta</taxon>
        <taxon>Magnoliopsida</taxon>
        <taxon>eudicotyledons</taxon>
        <taxon>Gunneridae</taxon>
        <taxon>Pentapetalae</taxon>
        <taxon>asterids</taxon>
        <taxon>campanulids</taxon>
        <taxon>Asterales</taxon>
        <taxon>Asteraceae</taxon>
        <taxon>Asteroideae</taxon>
        <taxon>Anthemideae</taxon>
        <taxon>Anthemidinae</taxon>
        <taxon>Tanacetum</taxon>
    </lineage>
</organism>
<dbReference type="AlphaFoldDB" id="A0A6L2K1K7"/>
<name>A0A6L2K1K7_TANCI</name>
<sequence>MGKGLFGPNGRRGGKVEIRFNSFGGGGDEIGNFGGNGARVSSIFGRGGGSLAICSMKSKDDLRGGGLVVVAEECLYGWVGAGEGEVKGSGVDLGVTKSLLCEATKESGGEEFRINGGAI</sequence>
<dbReference type="EMBL" id="BKCJ010001599">
    <property type="protein sequence ID" value="GEU42652.1"/>
    <property type="molecule type" value="Genomic_DNA"/>
</dbReference>
<gene>
    <name evidence="1" type="ORF">Tci_014630</name>
</gene>